<evidence type="ECO:0000256" key="3">
    <source>
        <dbReference type="ARBA" id="ARBA00023012"/>
    </source>
</evidence>
<dbReference type="Pfam" id="PF02518">
    <property type="entry name" value="HATPase_c"/>
    <property type="match status" value="1"/>
</dbReference>
<feature type="transmembrane region" description="Helical" evidence="4">
    <location>
        <begin position="132"/>
        <end position="151"/>
    </location>
</feature>
<keyword evidence="2 6" id="KW-0418">Kinase</keyword>
<evidence type="ECO:0000256" key="1">
    <source>
        <dbReference type="ARBA" id="ARBA00022679"/>
    </source>
</evidence>
<feature type="transmembrane region" description="Helical" evidence="4">
    <location>
        <begin position="231"/>
        <end position="251"/>
    </location>
</feature>
<keyword evidence="3" id="KW-0902">Two-component regulatory system</keyword>
<evidence type="ECO:0000313" key="6">
    <source>
        <dbReference type="EMBL" id="QBQ99616.1"/>
    </source>
</evidence>
<dbReference type="InterPro" id="IPR036890">
    <property type="entry name" value="HATPase_C_sf"/>
</dbReference>
<dbReference type="GO" id="GO:0000155">
    <property type="term" value="F:phosphorelay sensor kinase activity"/>
    <property type="evidence" value="ECO:0007669"/>
    <property type="project" value="InterPro"/>
</dbReference>
<dbReference type="SUPFAM" id="SSF55874">
    <property type="entry name" value="ATPase domain of HSP90 chaperone/DNA topoisomerase II/histidine kinase"/>
    <property type="match status" value="1"/>
</dbReference>
<dbReference type="OrthoDB" id="9813412at2"/>
<feature type="domain" description="Histidine kinase" evidence="5">
    <location>
        <begin position="436"/>
        <end position="630"/>
    </location>
</feature>
<dbReference type="InterPro" id="IPR050482">
    <property type="entry name" value="Sensor_HK_TwoCompSys"/>
</dbReference>
<dbReference type="InterPro" id="IPR033424">
    <property type="entry name" value="MASE4"/>
</dbReference>
<dbReference type="KEGG" id="ppai:E1956_20885"/>
<feature type="transmembrane region" description="Helical" evidence="4">
    <location>
        <begin position="157"/>
        <end position="180"/>
    </location>
</feature>
<sequence length="637" mass="68878">MAQAVAHERVVIGDQNSGHQCASSSCTAGCESVIASVSRLTPAVASATDSRGIGRLSRESWGWPVRASVSRCAWRLATVCNRQYAIVAFGVHHLLKCLTRDSLPGTRMGRDRDDANQMFLSTLPAGRSERRLALTVIVVSFVLFAVCAPFAQRPLPVVGAFIPSYEAALVMNDLITAMLLFGQFNSLRSRALLALGSGYLFTAGMTIAHGLTFPGLFAPTGLLGAGPQSTAWLYMFWHAGFPCFVMAYALLGSASGGLRGDIPRRSTLASIAFCVVATAALVGGLTALATAGKALLPDLLENGRFSSGYRYVIGAVWLASPVAFAMLWRYGKRTALDMWLMVVMAAWMIDIALAAMLNHGRFDLGFYAGRIYGLLAASFVLIVLLVESGTLYARLVALTRRDMRERMRVRELEHLGHLSAGIQAAREEEQKRIARELHDDLGQRLTALKIDLTMLEGDLDDRTMAPALRGRARSMMTLIDETVRSVRHIAAGLRPTVLDDLGLVPALEWLAGDFESRNGIVVELHIDIGELYFDSAAATAVYRIVQEALTNIARHAEATEVEVEVVLDGEACHVRVADNGRGTAASAMRKEQSFGLLGIRERVRQLNGAVSVDTAPGEGFRLSVSLPVSALNREESA</sequence>
<keyword evidence="1" id="KW-0808">Transferase</keyword>
<gene>
    <name evidence="6" type="ORF">E1956_20885</name>
</gene>
<keyword evidence="4" id="KW-1133">Transmembrane helix</keyword>
<dbReference type="PANTHER" id="PTHR24421:SF59">
    <property type="entry name" value="OXYGEN SENSOR HISTIDINE KINASE NREB"/>
    <property type="match status" value="1"/>
</dbReference>
<accession>A0A4P7CXT1</accession>
<dbReference type="Pfam" id="PF07730">
    <property type="entry name" value="HisKA_3"/>
    <property type="match status" value="1"/>
</dbReference>
<dbReference type="PROSITE" id="PS50109">
    <property type="entry name" value="HIS_KIN"/>
    <property type="match status" value="1"/>
</dbReference>
<dbReference type="InterPro" id="IPR005467">
    <property type="entry name" value="His_kinase_dom"/>
</dbReference>
<proteinExistence type="predicted"/>
<feature type="transmembrane region" description="Helical" evidence="4">
    <location>
        <begin position="371"/>
        <end position="397"/>
    </location>
</feature>
<keyword evidence="4" id="KW-0812">Transmembrane</keyword>
<evidence type="ECO:0000259" key="5">
    <source>
        <dbReference type="PROSITE" id="PS50109"/>
    </source>
</evidence>
<dbReference type="GO" id="GO:0046983">
    <property type="term" value="F:protein dimerization activity"/>
    <property type="evidence" value="ECO:0007669"/>
    <property type="project" value="InterPro"/>
</dbReference>
<organism evidence="6 7">
    <name type="scientific">Paraburkholderia pallida</name>
    <dbReference type="NCBI Taxonomy" id="2547399"/>
    <lineage>
        <taxon>Bacteria</taxon>
        <taxon>Pseudomonadati</taxon>
        <taxon>Pseudomonadota</taxon>
        <taxon>Betaproteobacteria</taxon>
        <taxon>Burkholderiales</taxon>
        <taxon>Burkholderiaceae</taxon>
        <taxon>Paraburkholderia</taxon>
    </lineage>
</organism>
<evidence type="ECO:0000313" key="7">
    <source>
        <dbReference type="Proteomes" id="UP000295727"/>
    </source>
</evidence>
<dbReference type="SMART" id="SM00387">
    <property type="entry name" value="HATPase_c"/>
    <property type="match status" value="1"/>
</dbReference>
<dbReference type="Pfam" id="PF17158">
    <property type="entry name" value="MASE4"/>
    <property type="match status" value="1"/>
</dbReference>
<feature type="transmembrane region" description="Helical" evidence="4">
    <location>
        <begin position="271"/>
        <end position="296"/>
    </location>
</feature>
<feature type="transmembrane region" description="Helical" evidence="4">
    <location>
        <begin position="308"/>
        <end position="327"/>
    </location>
</feature>
<dbReference type="InterPro" id="IPR003594">
    <property type="entry name" value="HATPase_dom"/>
</dbReference>
<dbReference type="EMBL" id="CP038149">
    <property type="protein sequence ID" value="QBQ99616.1"/>
    <property type="molecule type" value="Genomic_DNA"/>
</dbReference>
<feature type="transmembrane region" description="Helical" evidence="4">
    <location>
        <begin position="192"/>
        <end position="211"/>
    </location>
</feature>
<feature type="transmembrane region" description="Helical" evidence="4">
    <location>
        <begin position="339"/>
        <end position="359"/>
    </location>
</feature>
<evidence type="ECO:0000256" key="2">
    <source>
        <dbReference type="ARBA" id="ARBA00022777"/>
    </source>
</evidence>
<dbReference type="Gene3D" id="3.30.565.10">
    <property type="entry name" value="Histidine kinase-like ATPase, C-terminal domain"/>
    <property type="match status" value="1"/>
</dbReference>
<evidence type="ECO:0000256" key="4">
    <source>
        <dbReference type="SAM" id="Phobius"/>
    </source>
</evidence>
<dbReference type="Proteomes" id="UP000295727">
    <property type="component" value="Chromosome 2"/>
</dbReference>
<dbReference type="Gene3D" id="1.20.5.1930">
    <property type="match status" value="1"/>
</dbReference>
<name>A0A4P7CXT1_9BURK</name>
<dbReference type="CDD" id="cd16917">
    <property type="entry name" value="HATPase_UhpB-NarQ-NarX-like"/>
    <property type="match status" value="1"/>
</dbReference>
<dbReference type="PANTHER" id="PTHR24421">
    <property type="entry name" value="NITRATE/NITRITE SENSOR PROTEIN NARX-RELATED"/>
    <property type="match status" value="1"/>
</dbReference>
<keyword evidence="7" id="KW-1185">Reference proteome</keyword>
<dbReference type="AlphaFoldDB" id="A0A4P7CXT1"/>
<protein>
    <submittedName>
        <fullName evidence="6">Sensor histidine kinase</fullName>
    </submittedName>
</protein>
<keyword evidence="4" id="KW-0472">Membrane</keyword>
<reference evidence="6 7" key="1">
    <citation type="submission" date="2019-03" db="EMBL/GenBank/DDBJ databases">
        <title>Paraburkholderia sp. 7MH5, isolated from subtropical forest soil.</title>
        <authorList>
            <person name="Gao Z.-H."/>
            <person name="Qiu L.-H."/>
        </authorList>
    </citation>
    <scope>NUCLEOTIDE SEQUENCE [LARGE SCALE GENOMIC DNA]</scope>
    <source>
        <strain evidence="6 7">7MH5</strain>
    </source>
</reference>
<dbReference type="GO" id="GO:0016020">
    <property type="term" value="C:membrane"/>
    <property type="evidence" value="ECO:0007669"/>
    <property type="project" value="InterPro"/>
</dbReference>
<dbReference type="InterPro" id="IPR011712">
    <property type="entry name" value="Sig_transdc_His_kin_sub3_dim/P"/>
</dbReference>